<evidence type="ECO:0008006" key="4">
    <source>
        <dbReference type="Google" id="ProtNLM"/>
    </source>
</evidence>
<dbReference type="PROSITE" id="PS51257">
    <property type="entry name" value="PROKAR_LIPOPROTEIN"/>
    <property type="match status" value="1"/>
</dbReference>
<feature type="signal peptide" evidence="1">
    <location>
        <begin position="1"/>
        <end position="21"/>
    </location>
</feature>
<proteinExistence type="predicted"/>
<accession>A0ABW5VIB8</accession>
<keyword evidence="3" id="KW-1185">Reference proteome</keyword>
<evidence type="ECO:0000313" key="2">
    <source>
        <dbReference type="EMBL" id="MFD2790702.1"/>
    </source>
</evidence>
<reference evidence="3" key="1">
    <citation type="journal article" date="2019" name="Int. J. Syst. Evol. Microbiol.">
        <title>The Global Catalogue of Microorganisms (GCM) 10K type strain sequencing project: providing services to taxonomists for standard genome sequencing and annotation.</title>
        <authorList>
            <consortium name="The Broad Institute Genomics Platform"/>
            <consortium name="The Broad Institute Genome Sequencing Center for Infectious Disease"/>
            <person name="Wu L."/>
            <person name="Ma J."/>
        </authorList>
    </citation>
    <scope>NUCLEOTIDE SEQUENCE [LARGE SCALE GENOMIC DNA]</scope>
    <source>
        <strain evidence="3">KCTC 52924</strain>
    </source>
</reference>
<gene>
    <name evidence="2" type="ORF">ACFS1K_13085</name>
</gene>
<protein>
    <recommendedName>
        <fullName evidence="4">BNR repeat-like domain-containing protein</fullName>
    </recommendedName>
</protein>
<keyword evidence="1" id="KW-0732">Signal</keyword>
<comment type="caution">
    <text evidence="2">The sequence shown here is derived from an EMBL/GenBank/DDBJ whole genome shotgun (WGS) entry which is preliminary data.</text>
</comment>
<organism evidence="2 3">
    <name type="scientific">Arenibacter antarcticus</name>
    <dbReference type="NCBI Taxonomy" id="2040469"/>
    <lineage>
        <taxon>Bacteria</taxon>
        <taxon>Pseudomonadati</taxon>
        <taxon>Bacteroidota</taxon>
        <taxon>Flavobacteriia</taxon>
        <taxon>Flavobacteriales</taxon>
        <taxon>Flavobacteriaceae</taxon>
        <taxon>Arenibacter</taxon>
    </lineage>
</organism>
<name>A0ABW5VIB8_9FLAO</name>
<evidence type="ECO:0000313" key="3">
    <source>
        <dbReference type="Proteomes" id="UP001597532"/>
    </source>
</evidence>
<feature type="chain" id="PRO_5045930227" description="BNR repeat-like domain-containing protein" evidence="1">
    <location>
        <begin position="22"/>
        <end position="414"/>
    </location>
</feature>
<dbReference type="Proteomes" id="UP001597532">
    <property type="component" value="Unassembled WGS sequence"/>
</dbReference>
<evidence type="ECO:0000256" key="1">
    <source>
        <dbReference type="SAM" id="SignalP"/>
    </source>
</evidence>
<sequence>MCCTKLTTFLALIILSASCNFGDKKIKQPTAEKKELVHYITSPAGTESSLPSLFTDKDKAILSWVDKVNDSMARLNYSHLIDGVWQQPKEIIQGADWFVNWADFPMITESNGNLLSHILKKSTKGTYSYDIKMNVLPKGELQWSRDLPLHTDGTESEHGFVTAMPYRESSFFITWLDGRNTGGAGHGNEHGGAMSLRAAEVAPDGTVSHEVMLDDRSCDCCQTTAAITNNGPVVLYRDRSDDEIRDISITRMVNGEWTSPESIYDDGWKIKGCPVNGPKADVMGNVLGVTWFTAANNEPKVKIAFSSDGGAHFDAPILISDQGPLGRVDIVMVDTDNAIVSWMEATKNDARLLAMKVTKSGKISAPIVVDSLGASRRSGFPQMGLVKNKVHFAWTDVTDEVTRIKTAYIMLESF</sequence>
<dbReference type="RefSeq" id="WP_251806598.1">
    <property type="nucleotide sequence ID" value="NZ_CP166679.1"/>
</dbReference>
<dbReference type="EMBL" id="JBHUOK010000030">
    <property type="protein sequence ID" value="MFD2790702.1"/>
    <property type="molecule type" value="Genomic_DNA"/>
</dbReference>